<evidence type="ECO:0000313" key="3">
    <source>
        <dbReference type="Proteomes" id="UP001140094"/>
    </source>
</evidence>
<protein>
    <recommendedName>
        <fullName evidence="1">Carbohydrate kinase PfkB domain-containing protein</fullName>
    </recommendedName>
</protein>
<dbReference type="SUPFAM" id="SSF53613">
    <property type="entry name" value="Ribokinase-like"/>
    <property type="match status" value="1"/>
</dbReference>
<dbReference type="PANTHER" id="PTHR46566:SF2">
    <property type="entry name" value="ATP-DEPENDENT 6-PHOSPHOFRUCTOKINASE ISOZYME 2"/>
    <property type="match status" value="1"/>
</dbReference>
<comment type="caution">
    <text evidence="2">The sequence shown here is derived from an EMBL/GenBank/DDBJ whole genome shotgun (WGS) entry which is preliminary data.</text>
</comment>
<proteinExistence type="predicted"/>
<sequence>MAIQFDRISVGEVNRGIWQTNSIGGKGQNLATAIKQYYGSANRVMLLQILGGTIGNQIQAMEDDEGLKYITVRTTLSTRTSTTCLDAQTGEMTEMVGVSGAIDESAEREYEQRAIELLQKQPPRALALCGTFPPGLHASTMANIVRARVAEKTLVFVDAIKDIQPVLATGCIDILKINSIEVVNILAAVDPAYQGRRPCDIDLAKAAASVGTQFNINTVAVTDGPSTAYLADKKQGVCYGFSIPDLLKQYEYFVGTTEHSELKQGTDSRLLNPLGAGDTCSAIMLSLLLEGMPAVEAFAQGLAAASASCLMSKTNSKFDRNAMGRIHEQIFITKH</sequence>
<dbReference type="AlphaFoldDB" id="A0A9W8HZG7"/>
<feature type="domain" description="Carbohydrate kinase PfkB" evidence="1">
    <location>
        <begin position="3"/>
        <end position="237"/>
    </location>
</feature>
<dbReference type="Pfam" id="PF00294">
    <property type="entry name" value="PfkB"/>
    <property type="match status" value="1"/>
</dbReference>
<accession>A0A9W8HZG7</accession>
<evidence type="ECO:0000259" key="1">
    <source>
        <dbReference type="Pfam" id="PF00294"/>
    </source>
</evidence>
<dbReference type="InterPro" id="IPR011611">
    <property type="entry name" value="PfkB_dom"/>
</dbReference>
<dbReference type="OrthoDB" id="26487at2759"/>
<reference evidence="2" key="1">
    <citation type="submission" date="2022-07" db="EMBL/GenBank/DDBJ databases">
        <title>Phylogenomic reconstructions and comparative analyses of Kickxellomycotina fungi.</title>
        <authorList>
            <person name="Reynolds N.K."/>
            <person name="Stajich J.E."/>
            <person name="Barry K."/>
            <person name="Grigoriev I.V."/>
            <person name="Crous P."/>
            <person name="Smith M.E."/>
        </authorList>
    </citation>
    <scope>NUCLEOTIDE SEQUENCE</scope>
    <source>
        <strain evidence="2">NRRL 1565</strain>
    </source>
</reference>
<name>A0A9W8HZG7_9FUNG</name>
<dbReference type="PANTHER" id="PTHR46566">
    <property type="entry name" value="1-PHOSPHOFRUCTOKINASE-RELATED"/>
    <property type="match status" value="1"/>
</dbReference>
<dbReference type="EMBL" id="JANBUO010001306">
    <property type="protein sequence ID" value="KAJ2798848.1"/>
    <property type="molecule type" value="Genomic_DNA"/>
</dbReference>
<dbReference type="Gene3D" id="3.40.1190.20">
    <property type="match status" value="2"/>
</dbReference>
<dbReference type="InterPro" id="IPR029056">
    <property type="entry name" value="Ribokinase-like"/>
</dbReference>
<keyword evidence="3" id="KW-1185">Reference proteome</keyword>
<dbReference type="Proteomes" id="UP001140094">
    <property type="component" value="Unassembled WGS sequence"/>
</dbReference>
<evidence type="ECO:0000313" key="2">
    <source>
        <dbReference type="EMBL" id="KAJ2798848.1"/>
    </source>
</evidence>
<organism evidence="2 3">
    <name type="scientific">Coemansia guatemalensis</name>
    <dbReference type="NCBI Taxonomy" id="2761395"/>
    <lineage>
        <taxon>Eukaryota</taxon>
        <taxon>Fungi</taxon>
        <taxon>Fungi incertae sedis</taxon>
        <taxon>Zoopagomycota</taxon>
        <taxon>Kickxellomycotina</taxon>
        <taxon>Kickxellomycetes</taxon>
        <taxon>Kickxellales</taxon>
        <taxon>Kickxellaceae</taxon>
        <taxon>Coemansia</taxon>
    </lineage>
</organism>
<gene>
    <name evidence="2" type="ORF">H4R20_004669</name>
</gene>